<gene>
    <name evidence="1" type="ORF">L1987_66123</name>
</gene>
<organism evidence="1 2">
    <name type="scientific">Smallanthus sonchifolius</name>
    <dbReference type="NCBI Taxonomy" id="185202"/>
    <lineage>
        <taxon>Eukaryota</taxon>
        <taxon>Viridiplantae</taxon>
        <taxon>Streptophyta</taxon>
        <taxon>Embryophyta</taxon>
        <taxon>Tracheophyta</taxon>
        <taxon>Spermatophyta</taxon>
        <taxon>Magnoliopsida</taxon>
        <taxon>eudicotyledons</taxon>
        <taxon>Gunneridae</taxon>
        <taxon>Pentapetalae</taxon>
        <taxon>asterids</taxon>
        <taxon>campanulids</taxon>
        <taxon>Asterales</taxon>
        <taxon>Asteraceae</taxon>
        <taxon>Asteroideae</taxon>
        <taxon>Heliantheae alliance</taxon>
        <taxon>Millerieae</taxon>
        <taxon>Smallanthus</taxon>
    </lineage>
</organism>
<name>A0ACB9BWE9_9ASTR</name>
<sequence>MESTLSFFLVILLPLVSSLSQYTLPDHNFINCGSNSDIVFTGKLFIGDDNRTTFSLSGDSTPANNNNPASNTQEIYRTARVFTQKSWYELEVDGNNTFVMVRLHFSPFFSNGFELSNSMFNVTVSGFSMLSNFNVRDSTVIKELIIPIQSERKFRIEFTPSNGSSRAFVNAIEAFTAPSELFRHGVSLPKISPAGKNGDMDNISSSYAFSPVYRVNVGGQSIDVDRDTLRRNWIPDDEFIFQSEPARNINVGGTFSYMEPYADSYDAPDDVYNTAKLLNDSSVNITWNFGVNKNARFLVRAHFCDIISHNFINPYDPFNFYIYSHYNKEINPVEMGQRPQIPFYYDFVVESDEKGFVNVSIGARPSTSGSQPVFLNGLEIMELLTSSGVVDFQNVRKSSKKVHIVVGCAVGGVVVVLIIGFFIGLKYRKWKLSLGKTTESNYGRSSYTNIGIDFTESNPTPIPNLNLNLRFQLADILKATNGFDESLLIGKGGFGKVYRGTFPDGMTVAVKRAEKGHGQGRPEFVTEIMVLSKIQHKHLVALIGYCDEKSEMILVYEFMEKGTLQDHLYDTVVLLEVLCARLPLDPTLPQNEVYLADWAINQMKDGMVESIIDPYLVGKINPNSLSKFLGTVERCLKNTGDERPTMNDVFWDLEYALKFQQMVVDKEAYEDSTINESMQLSMSMIDRMSAKFNDDESRVNDISVSSYPSESQVFSQLKIDEAR</sequence>
<reference evidence="1 2" key="2">
    <citation type="journal article" date="2022" name="Mol. Ecol. Resour.">
        <title>The genomes of chicory, endive, great burdock and yacon provide insights into Asteraceae paleo-polyploidization history and plant inulin production.</title>
        <authorList>
            <person name="Fan W."/>
            <person name="Wang S."/>
            <person name="Wang H."/>
            <person name="Wang A."/>
            <person name="Jiang F."/>
            <person name="Liu H."/>
            <person name="Zhao H."/>
            <person name="Xu D."/>
            <person name="Zhang Y."/>
        </authorList>
    </citation>
    <scope>NUCLEOTIDE SEQUENCE [LARGE SCALE GENOMIC DNA]</scope>
    <source>
        <strain evidence="2">cv. Yunnan</strain>
        <tissue evidence="1">Leaves</tissue>
    </source>
</reference>
<protein>
    <submittedName>
        <fullName evidence="1">Uncharacterized protein</fullName>
    </submittedName>
</protein>
<proteinExistence type="predicted"/>
<keyword evidence="2" id="KW-1185">Reference proteome</keyword>
<dbReference type="Proteomes" id="UP001056120">
    <property type="component" value="Linkage Group LG22"/>
</dbReference>
<reference evidence="2" key="1">
    <citation type="journal article" date="2022" name="Mol. Ecol. Resour.">
        <title>The genomes of chicory, endive, great burdock and yacon provide insights into Asteraceae palaeo-polyploidization history and plant inulin production.</title>
        <authorList>
            <person name="Fan W."/>
            <person name="Wang S."/>
            <person name="Wang H."/>
            <person name="Wang A."/>
            <person name="Jiang F."/>
            <person name="Liu H."/>
            <person name="Zhao H."/>
            <person name="Xu D."/>
            <person name="Zhang Y."/>
        </authorList>
    </citation>
    <scope>NUCLEOTIDE SEQUENCE [LARGE SCALE GENOMIC DNA]</scope>
    <source>
        <strain evidence="2">cv. Yunnan</strain>
    </source>
</reference>
<evidence type="ECO:0000313" key="2">
    <source>
        <dbReference type="Proteomes" id="UP001056120"/>
    </source>
</evidence>
<comment type="caution">
    <text evidence="1">The sequence shown here is derived from an EMBL/GenBank/DDBJ whole genome shotgun (WGS) entry which is preliminary data.</text>
</comment>
<accession>A0ACB9BWE9</accession>
<evidence type="ECO:0000313" key="1">
    <source>
        <dbReference type="EMBL" id="KAI3726326.1"/>
    </source>
</evidence>
<dbReference type="EMBL" id="CM042039">
    <property type="protein sequence ID" value="KAI3726326.1"/>
    <property type="molecule type" value="Genomic_DNA"/>
</dbReference>